<evidence type="ECO:0000256" key="2">
    <source>
        <dbReference type="ARBA" id="ARBA00022741"/>
    </source>
</evidence>
<feature type="compositionally biased region" description="Polar residues" evidence="5">
    <location>
        <begin position="214"/>
        <end position="226"/>
    </location>
</feature>
<dbReference type="EMBL" id="JABXBU010002072">
    <property type="protein sequence ID" value="KAF8778130.1"/>
    <property type="molecule type" value="Genomic_DNA"/>
</dbReference>
<reference evidence="7" key="1">
    <citation type="journal article" date="2020" name="bioRxiv">
        <title>Chromosome-level reference genome of the European wasp spider Argiope bruennichi: a resource for studies on range expansion and evolutionary adaptation.</title>
        <authorList>
            <person name="Sheffer M.M."/>
            <person name="Hoppe A."/>
            <person name="Krehenwinkel H."/>
            <person name="Uhl G."/>
            <person name="Kuss A.W."/>
            <person name="Jensen L."/>
            <person name="Jensen C."/>
            <person name="Gillespie R.G."/>
            <person name="Hoff K.J."/>
            <person name="Prost S."/>
        </authorList>
    </citation>
    <scope>NUCLEOTIDE SEQUENCE</scope>
</reference>
<sequence length="621" mass="69666">MASSENSTDIEDINEKIYVDSYYCFLKNKKNNSLEASDALRDLTRQVNFHADNLNVTKSSADKLKNEFISEYFNFIDSAVTSQSLLPACDNPAIGDGYSPEEDQKIPIMKNIVKELNMHLSNLQINLSSPTSSGPLFKFMMTSESTNFDKENPSVNQNTNLRPKKQSGPHIKSNGKPTSYGATNISKTFSSNTNSLQKTSESFTKPKMKPLNNFGHTSHPNLSSFHTKPPIQRKFYGAGLSSKRHVEEDQESNSERSTKKFNSYNSKLSVQPKSEQSKSCGTGFVSASSMYRNPLKKEKNDEAVNSSPETNQESEVNNHESLKHFDKKIVDVIFNEIMDFSPNIKWSDIAGLDFVKTTVQEIVIWPLLRPDIFTGLRAPPRGILLFGPPGTGKTLIGKCIATESNSTFFCISASSLASKWVGESEQMVRALFTVARLNQPAVIFIDEIDSLLSQRSDKEQDFSRKLKTEFLVQFDGAKTSSEERVLVVGATNRPHELDEAARRRFVKRLYVPLPEESARRQIIQKLLIAHQHELSENDLDKICDETKGYSGSDVAHLCKEAAMGPIRCIGPENIKTVSLEQVRPINLNDFMVALKQVRASVAQDDLNYYLEWNKKFGSFGT</sequence>
<dbReference type="Pfam" id="PF17862">
    <property type="entry name" value="AAA_lid_3"/>
    <property type="match status" value="1"/>
</dbReference>
<evidence type="ECO:0000256" key="4">
    <source>
        <dbReference type="RuleBase" id="RU003651"/>
    </source>
</evidence>
<dbReference type="FunFam" id="3.40.50.300:FF:000093">
    <property type="entry name" value="Fidgetin-like 1"/>
    <property type="match status" value="1"/>
</dbReference>
<keyword evidence="8" id="KW-1185">Reference proteome</keyword>
<dbReference type="Gene3D" id="3.40.50.300">
    <property type="entry name" value="P-loop containing nucleotide triphosphate hydrolases"/>
    <property type="match status" value="1"/>
</dbReference>
<keyword evidence="3 4" id="KW-0067">ATP-binding</keyword>
<dbReference type="InterPro" id="IPR050304">
    <property type="entry name" value="MT-severing_AAA_ATPase"/>
</dbReference>
<feature type="compositionally biased region" description="Polar residues" evidence="5">
    <location>
        <begin position="303"/>
        <end position="315"/>
    </location>
</feature>
<feature type="compositionally biased region" description="Polar residues" evidence="5">
    <location>
        <begin position="260"/>
        <end position="291"/>
    </location>
</feature>
<dbReference type="GO" id="GO:0016887">
    <property type="term" value="F:ATP hydrolysis activity"/>
    <property type="evidence" value="ECO:0007669"/>
    <property type="project" value="InterPro"/>
</dbReference>
<protein>
    <submittedName>
        <fullName evidence="7">Fidgetin-like protein 1 like protein</fullName>
    </submittedName>
</protein>
<accession>A0A8T0EQR6</accession>
<comment type="caution">
    <text evidence="7">The sequence shown here is derived from an EMBL/GenBank/DDBJ whole genome shotgun (WGS) entry which is preliminary data.</text>
</comment>
<dbReference type="InterPro" id="IPR003959">
    <property type="entry name" value="ATPase_AAA_core"/>
</dbReference>
<dbReference type="GO" id="GO:0031114">
    <property type="term" value="P:regulation of microtubule depolymerization"/>
    <property type="evidence" value="ECO:0007669"/>
    <property type="project" value="UniProtKB-ARBA"/>
</dbReference>
<dbReference type="SUPFAM" id="SSF52540">
    <property type="entry name" value="P-loop containing nucleoside triphosphate hydrolases"/>
    <property type="match status" value="1"/>
</dbReference>
<dbReference type="InterPro" id="IPR003593">
    <property type="entry name" value="AAA+_ATPase"/>
</dbReference>
<evidence type="ECO:0000256" key="3">
    <source>
        <dbReference type="ARBA" id="ARBA00022840"/>
    </source>
</evidence>
<gene>
    <name evidence="7" type="ORF">HNY73_014884</name>
</gene>
<dbReference type="Pfam" id="PF00004">
    <property type="entry name" value="AAA"/>
    <property type="match status" value="1"/>
</dbReference>
<dbReference type="GO" id="GO:0008568">
    <property type="term" value="F:microtubule severing ATPase activity"/>
    <property type="evidence" value="ECO:0007669"/>
    <property type="project" value="UniProtKB-ARBA"/>
</dbReference>
<dbReference type="SMART" id="SM00382">
    <property type="entry name" value="AAA"/>
    <property type="match status" value="1"/>
</dbReference>
<dbReference type="GO" id="GO:0005524">
    <property type="term" value="F:ATP binding"/>
    <property type="evidence" value="ECO:0007669"/>
    <property type="project" value="UniProtKB-KW"/>
</dbReference>
<dbReference type="InterPro" id="IPR027417">
    <property type="entry name" value="P-loop_NTPase"/>
</dbReference>
<feature type="region of interest" description="Disordered" evidence="5">
    <location>
        <begin position="147"/>
        <end position="319"/>
    </location>
</feature>
<dbReference type="InterPro" id="IPR003960">
    <property type="entry name" value="ATPase_AAA_CS"/>
</dbReference>
<proteinExistence type="inferred from homology"/>
<name>A0A8T0EQR6_ARGBR</name>
<organism evidence="7 8">
    <name type="scientific">Argiope bruennichi</name>
    <name type="common">Wasp spider</name>
    <name type="synonym">Aranea bruennichi</name>
    <dbReference type="NCBI Taxonomy" id="94029"/>
    <lineage>
        <taxon>Eukaryota</taxon>
        <taxon>Metazoa</taxon>
        <taxon>Ecdysozoa</taxon>
        <taxon>Arthropoda</taxon>
        <taxon>Chelicerata</taxon>
        <taxon>Arachnida</taxon>
        <taxon>Araneae</taxon>
        <taxon>Araneomorphae</taxon>
        <taxon>Entelegynae</taxon>
        <taxon>Araneoidea</taxon>
        <taxon>Araneidae</taxon>
        <taxon>Argiope</taxon>
    </lineage>
</organism>
<evidence type="ECO:0000256" key="5">
    <source>
        <dbReference type="SAM" id="MobiDB-lite"/>
    </source>
</evidence>
<feature type="compositionally biased region" description="Polar residues" evidence="5">
    <location>
        <begin position="175"/>
        <end position="203"/>
    </location>
</feature>
<evidence type="ECO:0000259" key="6">
    <source>
        <dbReference type="SMART" id="SM00382"/>
    </source>
</evidence>
<feature type="domain" description="AAA+ ATPase" evidence="6">
    <location>
        <begin position="379"/>
        <end position="515"/>
    </location>
</feature>
<dbReference type="PROSITE" id="PS00674">
    <property type="entry name" value="AAA"/>
    <property type="match status" value="1"/>
</dbReference>
<evidence type="ECO:0000313" key="7">
    <source>
        <dbReference type="EMBL" id="KAF8778130.1"/>
    </source>
</evidence>
<keyword evidence="2 4" id="KW-0547">Nucleotide-binding</keyword>
<dbReference type="Proteomes" id="UP000807504">
    <property type="component" value="Unassembled WGS sequence"/>
</dbReference>
<dbReference type="AlphaFoldDB" id="A0A8T0EQR6"/>
<comment type="similarity">
    <text evidence="1 4">Belongs to the AAA ATPase family.</text>
</comment>
<dbReference type="GO" id="GO:0000070">
    <property type="term" value="P:mitotic sister chromatid segregation"/>
    <property type="evidence" value="ECO:0007669"/>
    <property type="project" value="UniProtKB-ARBA"/>
</dbReference>
<evidence type="ECO:0000313" key="8">
    <source>
        <dbReference type="Proteomes" id="UP000807504"/>
    </source>
</evidence>
<dbReference type="PANTHER" id="PTHR23074:SF17">
    <property type="entry name" value="FIDGETIN-LIKE PROTEIN 1"/>
    <property type="match status" value="1"/>
</dbReference>
<dbReference type="FunFam" id="1.10.8.60:FF:000022">
    <property type="entry name" value="Fidgetin like 1"/>
    <property type="match status" value="1"/>
</dbReference>
<dbReference type="InterPro" id="IPR015415">
    <property type="entry name" value="Spast_Vps4_C"/>
</dbReference>
<dbReference type="Gene3D" id="1.10.8.60">
    <property type="match status" value="1"/>
</dbReference>
<dbReference type="Pfam" id="PF09336">
    <property type="entry name" value="Vps4_C"/>
    <property type="match status" value="1"/>
</dbReference>
<dbReference type="GO" id="GO:0051013">
    <property type="term" value="P:microtubule severing"/>
    <property type="evidence" value="ECO:0007669"/>
    <property type="project" value="UniProtKB-ARBA"/>
</dbReference>
<dbReference type="InterPro" id="IPR041569">
    <property type="entry name" value="AAA_lid_3"/>
</dbReference>
<dbReference type="GO" id="GO:0005813">
    <property type="term" value="C:centrosome"/>
    <property type="evidence" value="ECO:0007669"/>
    <property type="project" value="UniProtKB-ARBA"/>
</dbReference>
<reference evidence="7" key="2">
    <citation type="submission" date="2020-06" db="EMBL/GenBank/DDBJ databases">
        <authorList>
            <person name="Sheffer M."/>
        </authorList>
    </citation>
    <scope>NUCLEOTIDE SEQUENCE</scope>
</reference>
<dbReference type="PANTHER" id="PTHR23074">
    <property type="entry name" value="AAA DOMAIN-CONTAINING"/>
    <property type="match status" value="1"/>
</dbReference>
<evidence type="ECO:0000256" key="1">
    <source>
        <dbReference type="ARBA" id="ARBA00006914"/>
    </source>
</evidence>